<dbReference type="AlphaFoldDB" id="A0AA34R3L6"/>
<evidence type="ECO:0000313" key="2">
    <source>
        <dbReference type="Proteomes" id="UP000008834"/>
    </source>
</evidence>
<sequence>MPHTIKTFIIAMIFTLCFSCKNSKITDKNFSYIIIFSDVTEYFFKIENTPFIQEETLFINEKDIEIIKDKLNNVKKILLTHKSSNDIFNDIINVNTIKKKTFYLSEVKFSLKKAIDFIFNDPSIDLTTSLIMKDNTLNQEDSEHLEKSAKEQNINITIIDDKNIQYLKNLITPKITSVLLFSMKNNRVFLKKLAESAFFKKIEFILIGNTKKDFKEVNAKYIISINELDLIEITQNINKNFQYEFNIYNKTT</sequence>
<dbReference type="EMBL" id="CP000048">
    <property type="protein sequence ID" value="AAX16709.1"/>
    <property type="molecule type" value="Genomic_DNA"/>
</dbReference>
<dbReference type="RefSeq" id="WP_012421966.1">
    <property type="nucleotide sequence ID" value="NC_010673.1"/>
</dbReference>
<proteinExistence type="predicted"/>
<dbReference type="KEGG" id="bhr:BH0193"/>
<organism evidence="1 2">
    <name type="scientific">Borrelia hermsii (strain HS1 / DAH)</name>
    <dbReference type="NCBI Taxonomy" id="314723"/>
    <lineage>
        <taxon>Bacteria</taxon>
        <taxon>Pseudomonadati</taxon>
        <taxon>Spirochaetota</taxon>
        <taxon>Spirochaetia</taxon>
        <taxon>Spirochaetales</taxon>
        <taxon>Borreliaceae</taxon>
        <taxon>Borrelia</taxon>
    </lineage>
</organism>
<evidence type="ECO:0000313" key="1">
    <source>
        <dbReference type="EMBL" id="AAX16709.1"/>
    </source>
</evidence>
<dbReference type="GeneID" id="71842999"/>
<name>A0AA34R3L6_BORHD</name>
<reference evidence="2" key="1">
    <citation type="submission" date="2004-12" db="EMBL/GenBank/DDBJ databases">
        <title>The genome sequence of Borrelia hermsii and Borrelia turicatae: comparative analysis of two agents of endemic N. America relapsing fever.</title>
        <authorList>
            <person name="Porcella S.F."/>
            <person name="Raffel S.J."/>
            <person name="Schrumpf M.E."/>
            <person name="Montgomery B."/>
            <person name="Smith T."/>
            <person name="Schwan T.G."/>
        </authorList>
    </citation>
    <scope>NUCLEOTIDE SEQUENCE [LARGE SCALE GENOMIC DNA]</scope>
    <source>
        <strain evidence="2">HS1 / DAH</strain>
    </source>
</reference>
<accession>A0AA34R3L6</accession>
<protein>
    <submittedName>
        <fullName evidence="1">Uncharacterized protein</fullName>
    </submittedName>
</protein>
<gene>
    <name evidence="1" type="ordered locus">BH0193</name>
</gene>
<dbReference type="Proteomes" id="UP000008834">
    <property type="component" value="Chromosome"/>
</dbReference>